<protein>
    <submittedName>
        <fullName evidence="1">Uncharacterized protein</fullName>
    </submittedName>
</protein>
<reference evidence="1 2" key="1">
    <citation type="journal article" date="2018" name="Nat. Ecol. Evol.">
        <title>Pezizomycetes genomes reveal the molecular basis of ectomycorrhizal truffle lifestyle.</title>
        <authorList>
            <person name="Murat C."/>
            <person name="Payen T."/>
            <person name="Noel B."/>
            <person name="Kuo A."/>
            <person name="Morin E."/>
            <person name="Chen J."/>
            <person name="Kohler A."/>
            <person name="Krizsan K."/>
            <person name="Balestrini R."/>
            <person name="Da Silva C."/>
            <person name="Montanini B."/>
            <person name="Hainaut M."/>
            <person name="Levati E."/>
            <person name="Barry K.W."/>
            <person name="Belfiori B."/>
            <person name="Cichocki N."/>
            <person name="Clum A."/>
            <person name="Dockter R.B."/>
            <person name="Fauchery L."/>
            <person name="Guy J."/>
            <person name="Iotti M."/>
            <person name="Le Tacon F."/>
            <person name="Lindquist E.A."/>
            <person name="Lipzen A."/>
            <person name="Malagnac F."/>
            <person name="Mello A."/>
            <person name="Molinier V."/>
            <person name="Miyauchi S."/>
            <person name="Poulain J."/>
            <person name="Riccioni C."/>
            <person name="Rubini A."/>
            <person name="Sitrit Y."/>
            <person name="Splivallo R."/>
            <person name="Traeger S."/>
            <person name="Wang M."/>
            <person name="Zifcakova L."/>
            <person name="Wipf D."/>
            <person name="Zambonelli A."/>
            <person name="Paolocci F."/>
            <person name="Nowrousian M."/>
            <person name="Ottonello S."/>
            <person name="Baldrian P."/>
            <person name="Spatafora J.W."/>
            <person name="Henrissat B."/>
            <person name="Nagy L.G."/>
            <person name="Aury J.M."/>
            <person name="Wincker P."/>
            <person name="Grigoriev I.V."/>
            <person name="Bonfante P."/>
            <person name="Martin F.M."/>
        </authorList>
    </citation>
    <scope>NUCLEOTIDE SEQUENCE [LARGE SCALE GENOMIC DNA]</scope>
    <source>
        <strain evidence="1 2">RN42</strain>
    </source>
</reference>
<accession>A0A3N4IKF8</accession>
<organism evidence="1 2">
    <name type="scientific">Ascobolus immersus RN42</name>
    <dbReference type="NCBI Taxonomy" id="1160509"/>
    <lineage>
        <taxon>Eukaryota</taxon>
        <taxon>Fungi</taxon>
        <taxon>Dikarya</taxon>
        <taxon>Ascomycota</taxon>
        <taxon>Pezizomycotina</taxon>
        <taxon>Pezizomycetes</taxon>
        <taxon>Pezizales</taxon>
        <taxon>Ascobolaceae</taxon>
        <taxon>Ascobolus</taxon>
    </lineage>
</organism>
<sequence length="177" mass="20294">MADSKDCARLPFCFVCCEHCWNSRFQDDEFPHMLSPPLTKSDPSIRLQHGTKLAELHHRHRSVQPVPPAGCPSPYPDLALFNPILNRLLDFVSRISKYDIVHVETKCLRQDGTRKGIKLYFVSLVDDPSSTFKTSSRQLQQLQRKKEIIRIEFSMSQTHTHTILTVVHEEPIQGTGT</sequence>
<evidence type="ECO:0000313" key="1">
    <source>
        <dbReference type="EMBL" id="RPA86625.1"/>
    </source>
</evidence>
<keyword evidence="2" id="KW-1185">Reference proteome</keyword>
<dbReference type="Proteomes" id="UP000275078">
    <property type="component" value="Unassembled WGS sequence"/>
</dbReference>
<gene>
    <name evidence="1" type="ORF">BJ508DRAFT_301984</name>
</gene>
<dbReference type="EMBL" id="ML119649">
    <property type="protein sequence ID" value="RPA86625.1"/>
    <property type="molecule type" value="Genomic_DNA"/>
</dbReference>
<evidence type="ECO:0000313" key="2">
    <source>
        <dbReference type="Proteomes" id="UP000275078"/>
    </source>
</evidence>
<proteinExistence type="predicted"/>
<dbReference type="AlphaFoldDB" id="A0A3N4IKF8"/>
<name>A0A3N4IKF8_ASCIM</name>